<name>A0A644Y314_9ZZZZ</name>
<organism evidence="1">
    <name type="scientific">bioreactor metagenome</name>
    <dbReference type="NCBI Taxonomy" id="1076179"/>
    <lineage>
        <taxon>unclassified sequences</taxon>
        <taxon>metagenomes</taxon>
        <taxon>ecological metagenomes</taxon>
    </lineage>
</organism>
<evidence type="ECO:0000313" key="1">
    <source>
        <dbReference type="EMBL" id="MPM22942.1"/>
    </source>
</evidence>
<reference evidence="1" key="1">
    <citation type="submission" date="2019-08" db="EMBL/GenBank/DDBJ databases">
        <authorList>
            <person name="Kucharzyk K."/>
            <person name="Murdoch R.W."/>
            <person name="Higgins S."/>
            <person name="Loffler F."/>
        </authorList>
    </citation>
    <scope>NUCLEOTIDE SEQUENCE</scope>
</reference>
<dbReference type="AlphaFoldDB" id="A0A644Y314"/>
<dbReference type="EMBL" id="VSSQ01003921">
    <property type="protein sequence ID" value="MPM22942.1"/>
    <property type="molecule type" value="Genomic_DNA"/>
</dbReference>
<proteinExistence type="predicted"/>
<accession>A0A644Y314</accession>
<sequence>MEAGLERHVDEYNQDSLQTKRGEWTGNVISLKYKINYLILFGFKWKINTYKKNKNIIQSLFTLDLLLRKTVVYKRL</sequence>
<comment type="caution">
    <text evidence="1">The sequence shown here is derived from an EMBL/GenBank/DDBJ whole genome shotgun (WGS) entry which is preliminary data.</text>
</comment>
<protein>
    <submittedName>
        <fullName evidence="1">Uncharacterized protein</fullName>
    </submittedName>
</protein>
<gene>
    <name evidence="1" type="ORF">SDC9_69402</name>
</gene>